<evidence type="ECO:0000256" key="3">
    <source>
        <dbReference type="ARBA" id="ARBA00030771"/>
    </source>
</evidence>
<dbReference type="InterPro" id="IPR038622">
    <property type="entry name" value="CDPS_sf"/>
</dbReference>
<evidence type="ECO:0000313" key="5">
    <source>
        <dbReference type="Proteomes" id="UP001571476"/>
    </source>
</evidence>
<dbReference type="EMBL" id="JBGOSP010000001">
    <property type="protein sequence ID" value="MFA3835023.1"/>
    <property type="molecule type" value="Genomic_DNA"/>
</dbReference>
<evidence type="ECO:0000256" key="1">
    <source>
        <dbReference type="ARBA" id="ARBA00006034"/>
    </source>
</evidence>
<evidence type="ECO:0000256" key="2">
    <source>
        <dbReference type="ARBA" id="ARBA00022679"/>
    </source>
</evidence>
<comment type="caution">
    <text evidence="4">The sequence shown here is derived from an EMBL/GenBank/DDBJ whole genome shotgun (WGS) entry which is preliminary data.</text>
</comment>
<gene>
    <name evidence="4" type="ORF">ACEG43_02295</name>
</gene>
<dbReference type="InterPro" id="IPR030903">
    <property type="entry name" value="CDPS"/>
</dbReference>
<dbReference type="Pfam" id="PF16715">
    <property type="entry name" value="CDPS"/>
    <property type="match status" value="1"/>
</dbReference>
<dbReference type="RefSeq" id="WP_372561070.1">
    <property type="nucleotide sequence ID" value="NZ_JBGOSP010000001.1"/>
</dbReference>
<dbReference type="Gene3D" id="3.40.50.11710">
    <property type="entry name" value="Cyclodipeptide synthase"/>
    <property type="match status" value="1"/>
</dbReference>
<keyword evidence="2" id="KW-0808">Transferase</keyword>
<accession>A0ABV4S9N2</accession>
<organism evidence="4 5">
    <name type="scientific">Streptomyces aureus</name>
    <dbReference type="NCBI Taxonomy" id="193461"/>
    <lineage>
        <taxon>Bacteria</taxon>
        <taxon>Bacillati</taxon>
        <taxon>Actinomycetota</taxon>
        <taxon>Actinomycetes</taxon>
        <taxon>Kitasatosporales</taxon>
        <taxon>Streptomycetaceae</taxon>
        <taxon>Streptomyces</taxon>
    </lineage>
</organism>
<sequence length="238" mass="26289">MTTALRTETFAVQPYTPHCRVIHDEGEHAVIGISSGNGYFSHQRVLDLAAWGLDNFRQVDLIWTDMHVAEQFEALGYGSVEAQRKTVKNLRGVRAKVTAAVGSLDPSGQRLRGRPMSDLVQIPAYRKIRDELDVMLKDDREFRDVCDQLAARFLETKVGGLGATQQQRQACIRYVCAEVPLFLDTPAILGVPSSLNLYHHALPLADLLYARGSGLRASRNQGHAVITPATADDQEHAA</sequence>
<evidence type="ECO:0000313" key="4">
    <source>
        <dbReference type="EMBL" id="MFA3835023.1"/>
    </source>
</evidence>
<dbReference type="Proteomes" id="UP001571476">
    <property type="component" value="Unassembled WGS sequence"/>
</dbReference>
<keyword evidence="5" id="KW-1185">Reference proteome</keyword>
<reference evidence="4 5" key="1">
    <citation type="submission" date="2024-08" db="EMBL/GenBank/DDBJ databases">
        <title>Genome sequence of Streptomyces aureus CACIA-1.46HGO.</title>
        <authorList>
            <person name="Evangelista-Martinez Z."/>
        </authorList>
    </citation>
    <scope>NUCLEOTIDE SEQUENCE [LARGE SCALE GENOMIC DNA]</scope>
    <source>
        <strain evidence="4 5">CACIA-1.46HGO</strain>
    </source>
</reference>
<comment type="similarity">
    <text evidence="1">Belongs to the CDPS family.</text>
</comment>
<protein>
    <recommendedName>
        <fullName evidence="3">Cyclodipeptide synthase</fullName>
    </recommendedName>
</protein>
<proteinExistence type="inferred from homology"/>
<name>A0ABV4S9N2_9ACTN</name>
<dbReference type="NCBIfam" id="TIGR04539">
    <property type="entry name" value="tRNA_cyclodipep"/>
    <property type="match status" value="1"/>
</dbReference>